<dbReference type="Proteomes" id="UP000179005">
    <property type="component" value="Unassembled WGS sequence"/>
</dbReference>
<feature type="transmembrane region" description="Helical" evidence="1">
    <location>
        <begin position="158"/>
        <end position="180"/>
    </location>
</feature>
<reference evidence="2 3" key="1">
    <citation type="journal article" date="2016" name="Nat. Commun.">
        <title>Thousands of microbial genomes shed light on interconnected biogeochemical processes in an aquifer system.</title>
        <authorList>
            <person name="Anantharaman K."/>
            <person name="Brown C.T."/>
            <person name="Hug L.A."/>
            <person name="Sharon I."/>
            <person name="Castelle C.J."/>
            <person name="Probst A.J."/>
            <person name="Thomas B.C."/>
            <person name="Singh A."/>
            <person name="Wilkins M.J."/>
            <person name="Karaoz U."/>
            <person name="Brodie E.L."/>
            <person name="Williams K.H."/>
            <person name="Hubbard S.S."/>
            <person name="Banfield J.F."/>
        </authorList>
    </citation>
    <scope>NUCLEOTIDE SEQUENCE [LARGE SCALE GENOMIC DNA]</scope>
</reference>
<dbReference type="STRING" id="1802619.A2797_01515"/>
<keyword evidence="1" id="KW-1133">Transmembrane helix</keyword>
<comment type="caution">
    <text evidence="2">The sequence shown here is derived from an EMBL/GenBank/DDBJ whole genome shotgun (WGS) entry which is preliminary data.</text>
</comment>
<dbReference type="EMBL" id="MEVC01000018">
    <property type="protein sequence ID" value="OGC54729.1"/>
    <property type="molecule type" value="Genomic_DNA"/>
</dbReference>
<keyword evidence="1" id="KW-0812">Transmembrane</keyword>
<organism evidence="2 3">
    <name type="scientific">candidate division WWE3 bacterium RIFCSPHIGHO2_01_FULL_48_15</name>
    <dbReference type="NCBI Taxonomy" id="1802619"/>
    <lineage>
        <taxon>Bacteria</taxon>
        <taxon>Katanobacteria</taxon>
    </lineage>
</organism>
<proteinExistence type="predicted"/>
<evidence type="ECO:0000313" key="2">
    <source>
        <dbReference type="EMBL" id="OGC54729.1"/>
    </source>
</evidence>
<sequence>MRFFISLFIGISLLFSVGQIFAIQAAKPKCEDLTGGGCNNRTFPPIGDAYCRELTKDPKSTCSVDCGSDMLSDKACSTATTPPTEQQGTCQADSVGNVVQPHSCKFGYEPKVTSTRGEGTTTFICSCVAEKPKCDDGTEGVQTQLGCIPTSAGGFAQWFLNLGIGIGILLALLFIILGGYDVLTSAGNPDQLDEGKQKITAAVAGLLFILLSVLILTTIGVEVLGIDKSKFGF</sequence>
<evidence type="ECO:0000313" key="3">
    <source>
        <dbReference type="Proteomes" id="UP000179005"/>
    </source>
</evidence>
<gene>
    <name evidence="2" type="ORF">A2797_01515</name>
</gene>
<dbReference type="AlphaFoldDB" id="A0A1F4VC78"/>
<keyword evidence="1" id="KW-0472">Membrane</keyword>
<protein>
    <submittedName>
        <fullName evidence="2">Uncharacterized protein</fullName>
    </submittedName>
</protein>
<accession>A0A1F4VC78</accession>
<feature type="transmembrane region" description="Helical" evidence="1">
    <location>
        <begin position="201"/>
        <end position="226"/>
    </location>
</feature>
<name>A0A1F4VC78_UNCKA</name>
<evidence type="ECO:0000256" key="1">
    <source>
        <dbReference type="SAM" id="Phobius"/>
    </source>
</evidence>